<reference evidence="20 21" key="1">
    <citation type="submission" date="2019-06" db="EMBL/GenBank/DDBJ databases">
        <title>Amycolatopsis alkalitolerans sp. nov., isolated from Gastrodia elata Blume.</title>
        <authorList>
            <person name="Narsing Rao M.P."/>
            <person name="Li W.J."/>
        </authorList>
    </citation>
    <scope>NUCLEOTIDE SEQUENCE [LARGE SCALE GENOMIC DNA]</scope>
    <source>
        <strain evidence="20 21">SYSUP0005</strain>
    </source>
</reference>
<dbReference type="CDD" id="cd17916">
    <property type="entry name" value="DEXHc_UvrB"/>
    <property type="match status" value="1"/>
</dbReference>
<evidence type="ECO:0000313" key="21">
    <source>
        <dbReference type="Proteomes" id="UP000305546"/>
    </source>
</evidence>
<accession>A0A5C4LXZ1</accession>
<dbReference type="InterPro" id="IPR001943">
    <property type="entry name" value="UVR_dom"/>
</dbReference>
<evidence type="ECO:0000256" key="8">
    <source>
        <dbReference type="ARBA" id="ARBA00022881"/>
    </source>
</evidence>
<keyword evidence="6 13" id="KW-0228">DNA excision</keyword>
<feature type="domain" description="Helicase ATP-binding" evidence="18">
    <location>
        <begin position="57"/>
        <end position="196"/>
    </location>
</feature>
<feature type="region of interest" description="Disordered" evidence="16">
    <location>
        <begin position="637"/>
        <end position="670"/>
    </location>
</feature>
<feature type="coiled-coil region" evidence="15">
    <location>
        <begin position="697"/>
        <end position="724"/>
    </location>
</feature>
<dbReference type="InterPro" id="IPR024759">
    <property type="entry name" value="UvrB_YAD/RRR_dom"/>
</dbReference>
<evidence type="ECO:0000256" key="16">
    <source>
        <dbReference type="SAM" id="MobiDB-lite"/>
    </source>
</evidence>
<dbReference type="GO" id="GO:0003677">
    <property type="term" value="F:DNA binding"/>
    <property type="evidence" value="ECO:0007669"/>
    <property type="project" value="UniProtKB-UniRule"/>
</dbReference>
<name>A0A5C4LXZ1_9PSEU</name>
<evidence type="ECO:0000256" key="13">
    <source>
        <dbReference type="HAMAP-Rule" id="MF_00204"/>
    </source>
</evidence>
<dbReference type="OrthoDB" id="9806651at2"/>
<comment type="subunit">
    <text evidence="11 13 14">Forms a heterotetramer with UvrA during the search for lesions. Interacts with UvrC in an incision complex.</text>
</comment>
<evidence type="ECO:0000256" key="7">
    <source>
        <dbReference type="ARBA" id="ARBA00022840"/>
    </source>
</evidence>
<evidence type="ECO:0000259" key="18">
    <source>
        <dbReference type="PROSITE" id="PS51192"/>
    </source>
</evidence>
<feature type="coiled-coil region" evidence="15">
    <location>
        <begin position="287"/>
        <end position="314"/>
    </location>
</feature>
<dbReference type="PROSITE" id="PS51192">
    <property type="entry name" value="HELICASE_ATP_BIND_1"/>
    <property type="match status" value="1"/>
</dbReference>
<dbReference type="InterPro" id="IPR014001">
    <property type="entry name" value="Helicase_ATP-bd"/>
</dbReference>
<sequence length="727" mass="81586">MGGPTLVPVAFATEYPVLAQSEFRPVSEIPRTGGRFEVVSEYQPAGDQPAAIDELERRIKAGEKDVVLLGATGTGKSATTAWLIERVQRPTLVMAPNKTLAAQLANELRELFPHNAVEYFVSYYDYYQPEAYIAQTDTYIEKDSSINDDVERLRHSATMNLLSRRDVIVVASVSCIYGLGTPQSYLDRSSELAVGAEVDRDLFLRALVDVQYTRNDVAFARGTFRVRGDTVEIIPAYEELAIRVEFFGDEIDKLYYLHPLTGEVVREVDEVRIFPATHYVAGPERMEKAIQGIEKELEEQLAQLEKQGKLLEAQRLRMRTAYDVEMMRQVGFCSGIENYSRHIDGRGPGTPPATLLDYFPDDFLLVIDESHQTVPQIGGMYEGDMSRKRNLVEYGFRLPSATDNRPLTWEEFSERIGQTVYLSATPGPYEMGQTGGEFVEQVIRPTGLVDPKVVVKPTEGQIDDLVHEIRERAEKDERVLVTTLTKKMAEDLTDYLLELGIRVRYLHSEVDTLRRVELLRQLRSGDFDVLVGINLLREGLDLPEVSLVAILDADKEGFLRSGTSLIQTIGRAARNVSGEVHMYADKITESMQYAIDETNRRRAKQVAYNEERGLDPQPLRKKIADILDRVYTEAEDSDREVGVGGSGRNVSRGKKPEQGGGGRSSGVLVDRDVSGMPRAELADLIQSMTDQMMQAARDLQFELAARLRDEIADLKKELRGMDAAGIR</sequence>
<dbReference type="GO" id="GO:0009432">
    <property type="term" value="P:SOS response"/>
    <property type="evidence" value="ECO:0007669"/>
    <property type="project" value="UniProtKB-UniRule"/>
</dbReference>
<dbReference type="FunFam" id="3.40.50.300:FF:000477">
    <property type="entry name" value="UvrABC system protein B"/>
    <property type="match status" value="1"/>
</dbReference>
<dbReference type="GO" id="GO:0009380">
    <property type="term" value="C:excinuclease repair complex"/>
    <property type="evidence" value="ECO:0007669"/>
    <property type="project" value="InterPro"/>
</dbReference>
<dbReference type="NCBIfam" id="TIGR00631">
    <property type="entry name" value="uvrb"/>
    <property type="match status" value="1"/>
</dbReference>
<keyword evidence="15" id="KW-0175">Coiled coil</keyword>
<dbReference type="InterPro" id="IPR041471">
    <property type="entry name" value="UvrB_inter"/>
</dbReference>
<keyword evidence="4 13" id="KW-0547">Nucleotide-binding</keyword>
<keyword evidence="9 13" id="KW-0234">DNA repair</keyword>
<dbReference type="GO" id="GO:0005737">
    <property type="term" value="C:cytoplasm"/>
    <property type="evidence" value="ECO:0007669"/>
    <property type="project" value="UniProtKB-SubCell"/>
</dbReference>
<evidence type="ECO:0000259" key="17">
    <source>
        <dbReference type="PROSITE" id="PS50151"/>
    </source>
</evidence>
<comment type="similarity">
    <text evidence="2 13 14">Belongs to the UvrB family.</text>
</comment>
<evidence type="ECO:0000256" key="14">
    <source>
        <dbReference type="RuleBase" id="RU003587"/>
    </source>
</evidence>
<feature type="binding site" evidence="13">
    <location>
        <begin position="70"/>
        <end position="77"/>
    </location>
    <ligand>
        <name>ATP</name>
        <dbReference type="ChEBI" id="CHEBI:30616"/>
    </ligand>
</feature>
<keyword evidence="5 13" id="KW-0227">DNA damage</keyword>
<dbReference type="GO" id="GO:0006289">
    <property type="term" value="P:nucleotide-excision repair"/>
    <property type="evidence" value="ECO:0007669"/>
    <property type="project" value="UniProtKB-UniRule"/>
</dbReference>
<dbReference type="GO" id="GO:0016887">
    <property type="term" value="F:ATP hydrolysis activity"/>
    <property type="evidence" value="ECO:0007669"/>
    <property type="project" value="InterPro"/>
</dbReference>
<evidence type="ECO:0000256" key="15">
    <source>
        <dbReference type="SAM" id="Coils"/>
    </source>
</evidence>
<dbReference type="Pfam" id="PF17757">
    <property type="entry name" value="UvrB_inter"/>
    <property type="match status" value="1"/>
</dbReference>
<dbReference type="Gene3D" id="6.10.140.240">
    <property type="match status" value="1"/>
</dbReference>
<dbReference type="CDD" id="cd18790">
    <property type="entry name" value="SF2_C_UvrB"/>
    <property type="match status" value="1"/>
</dbReference>
<keyword evidence="8 13" id="KW-0267">Excision nuclease</keyword>
<evidence type="ECO:0000256" key="9">
    <source>
        <dbReference type="ARBA" id="ARBA00023204"/>
    </source>
</evidence>
<dbReference type="FunFam" id="4.10.860.10:FF:000009">
    <property type="entry name" value="UvrABC system protein B"/>
    <property type="match status" value="1"/>
</dbReference>
<dbReference type="Gene3D" id="4.10.860.10">
    <property type="entry name" value="UVR domain"/>
    <property type="match status" value="1"/>
</dbReference>
<dbReference type="Proteomes" id="UP000305546">
    <property type="component" value="Unassembled WGS sequence"/>
</dbReference>
<evidence type="ECO:0000313" key="20">
    <source>
        <dbReference type="EMBL" id="TNC21916.1"/>
    </source>
</evidence>
<evidence type="ECO:0000256" key="5">
    <source>
        <dbReference type="ARBA" id="ARBA00022763"/>
    </source>
</evidence>
<dbReference type="PANTHER" id="PTHR24029">
    <property type="entry name" value="UVRABC SYSTEM PROTEIN B"/>
    <property type="match status" value="1"/>
</dbReference>
<dbReference type="SUPFAM" id="SSF52540">
    <property type="entry name" value="P-loop containing nucleoside triphosphate hydrolases"/>
    <property type="match status" value="2"/>
</dbReference>
<keyword evidence="3 13" id="KW-0963">Cytoplasm</keyword>
<comment type="domain">
    <text evidence="13">The beta-hairpin motif is involved in DNA binding.</text>
</comment>
<dbReference type="InterPro" id="IPR001650">
    <property type="entry name" value="Helicase_C-like"/>
</dbReference>
<keyword evidence="21" id="KW-1185">Reference proteome</keyword>
<protein>
    <recommendedName>
        <fullName evidence="12 13">UvrABC system protein B</fullName>
        <shortName evidence="13">Protein UvrB</shortName>
    </recommendedName>
    <alternativeName>
        <fullName evidence="13">Excinuclease ABC subunit B</fullName>
    </alternativeName>
</protein>
<dbReference type="Pfam" id="PF00271">
    <property type="entry name" value="Helicase_C"/>
    <property type="match status" value="1"/>
</dbReference>
<evidence type="ECO:0000256" key="4">
    <source>
        <dbReference type="ARBA" id="ARBA00022741"/>
    </source>
</evidence>
<feature type="domain" description="UVR" evidence="17">
    <location>
        <begin position="682"/>
        <end position="717"/>
    </location>
</feature>
<dbReference type="Gene3D" id="3.40.50.300">
    <property type="entry name" value="P-loop containing nucleotide triphosphate hydrolases"/>
    <property type="match status" value="3"/>
</dbReference>
<dbReference type="GO" id="GO:0005524">
    <property type="term" value="F:ATP binding"/>
    <property type="evidence" value="ECO:0007669"/>
    <property type="project" value="UniProtKB-UniRule"/>
</dbReference>
<dbReference type="Pfam" id="PF02151">
    <property type="entry name" value="UVR"/>
    <property type="match status" value="1"/>
</dbReference>
<evidence type="ECO:0000256" key="6">
    <source>
        <dbReference type="ARBA" id="ARBA00022769"/>
    </source>
</evidence>
<dbReference type="InterPro" id="IPR036876">
    <property type="entry name" value="UVR_dom_sf"/>
</dbReference>
<dbReference type="EMBL" id="VDFW01000030">
    <property type="protein sequence ID" value="TNC21916.1"/>
    <property type="molecule type" value="Genomic_DNA"/>
</dbReference>
<gene>
    <name evidence="13 20" type="primary">uvrB</name>
    <name evidence="20" type="ORF">FG385_26920</name>
</gene>
<feature type="short sequence motif" description="Beta-hairpin" evidence="13">
    <location>
        <begin position="123"/>
        <end position="146"/>
    </location>
</feature>
<dbReference type="Pfam" id="PF04851">
    <property type="entry name" value="ResIII"/>
    <property type="match status" value="1"/>
</dbReference>
<dbReference type="SMART" id="SM00487">
    <property type="entry name" value="DEXDc"/>
    <property type="match status" value="1"/>
</dbReference>
<keyword evidence="7 13" id="KW-0067">ATP-binding</keyword>
<dbReference type="SUPFAM" id="SSF46600">
    <property type="entry name" value="C-terminal UvrC-binding domain of UvrB"/>
    <property type="match status" value="1"/>
</dbReference>
<dbReference type="SMART" id="SM00490">
    <property type="entry name" value="HELICc"/>
    <property type="match status" value="1"/>
</dbReference>
<comment type="caution">
    <text evidence="20">The sequence shown here is derived from an EMBL/GenBank/DDBJ whole genome shotgun (WGS) entry which is preliminary data.</text>
</comment>
<evidence type="ECO:0000256" key="1">
    <source>
        <dbReference type="ARBA" id="ARBA00004496"/>
    </source>
</evidence>
<comment type="subcellular location">
    <subcellularLocation>
        <location evidence="1 13 14">Cytoplasm</location>
    </subcellularLocation>
</comment>
<evidence type="ECO:0000256" key="2">
    <source>
        <dbReference type="ARBA" id="ARBA00008533"/>
    </source>
</evidence>
<dbReference type="GO" id="GO:0009381">
    <property type="term" value="F:excinuclease ABC activity"/>
    <property type="evidence" value="ECO:0007669"/>
    <property type="project" value="UniProtKB-UniRule"/>
</dbReference>
<evidence type="ECO:0000256" key="10">
    <source>
        <dbReference type="ARBA" id="ARBA00023236"/>
    </source>
</evidence>
<evidence type="ECO:0000256" key="12">
    <source>
        <dbReference type="ARBA" id="ARBA00029504"/>
    </source>
</evidence>
<dbReference type="InterPro" id="IPR004807">
    <property type="entry name" value="UvrB"/>
</dbReference>
<feature type="domain" description="Helicase C-terminal" evidence="19">
    <location>
        <begin position="461"/>
        <end position="627"/>
    </location>
</feature>
<dbReference type="AlphaFoldDB" id="A0A5C4LXZ1"/>
<evidence type="ECO:0000259" key="19">
    <source>
        <dbReference type="PROSITE" id="PS51194"/>
    </source>
</evidence>
<dbReference type="Pfam" id="PF12344">
    <property type="entry name" value="UvrB"/>
    <property type="match status" value="1"/>
</dbReference>
<dbReference type="PANTHER" id="PTHR24029:SF0">
    <property type="entry name" value="UVRABC SYSTEM PROTEIN B"/>
    <property type="match status" value="1"/>
</dbReference>
<dbReference type="HAMAP" id="MF_00204">
    <property type="entry name" value="UvrB"/>
    <property type="match status" value="1"/>
</dbReference>
<dbReference type="NCBIfam" id="NF003673">
    <property type="entry name" value="PRK05298.1"/>
    <property type="match status" value="1"/>
</dbReference>
<dbReference type="InterPro" id="IPR027417">
    <property type="entry name" value="P-loop_NTPase"/>
</dbReference>
<evidence type="ECO:0000256" key="11">
    <source>
        <dbReference type="ARBA" id="ARBA00026033"/>
    </source>
</evidence>
<comment type="function">
    <text evidence="13">The UvrABC repair system catalyzes the recognition and processing of DNA lesions. A damage recognition complex composed of 2 UvrA and 2 UvrB subunits scans DNA for abnormalities. Upon binding of the UvrA(2)B(2) complex to a putative damaged site, the DNA wraps around one UvrB monomer. DNA wrap is dependent on ATP binding by UvrB and probably causes local melting of the DNA helix, facilitating insertion of UvrB beta-hairpin between the DNA strands. Then UvrB probes one DNA strand for the presence of a lesion. If a lesion is found the UvrA subunits dissociate and the UvrB-DNA preincision complex is formed. This complex is subsequently bound by UvrC and the second UvrB is released. If no lesion is found, the DNA wraps around the other UvrB subunit that will check the other stand for damage.</text>
</comment>
<evidence type="ECO:0000256" key="3">
    <source>
        <dbReference type="ARBA" id="ARBA00022490"/>
    </source>
</evidence>
<dbReference type="PROSITE" id="PS50151">
    <property type="entry name" value="UVR"/>
    <property type="match status" value="1"/>
</dbReference>
<proteinExistence type="inferred from homology"/>
<dbReference type="PROSITE" id="PS51194">
    <property type="entry name" value="HELICASE_CTER"/>
    <property type="match status" value="1"/>
</dbReference>
<dbReference type="InterPro" id="IPR006935">
    <property type="entry name" value="Helicase/UvrB_N"/>
</dbReference>
<keyword evidence="10 13" id="KW-0742">SOS response</keyword>
<organism evidence="20 21">
    <name type="scientific">Amycolatopsis alkalitolerans</name>
    <dbReference type="NCBI Taxonomy" id="2547244"/>
    <lineage>
        <taxon>Bacteria</taxon>
        <taxon>Bacillati</taxon>
        <taxon>Actinomycetota</taxon>
        <taxon>Actinomycetes</taxon>
        <taxon>Pseudonocardiales</taxon>
        <taxon>Pseudonocardiaceae</taxon>
        <taxon>Amycolatopsis</taxon>
    </lineage>
</organism>